<name>A0A382QHL2_9ZZZZ</name>
<proteinExistence type="predicted"/>
<dbReference type="GO" id="GO:0005525">
    <property type="term" value="F:GTP binding"/>
    <property type="evidence" value="ECO:0007669"/>
    <property type="project" value="InterPro"/>
</dbReference>
<reference evidence="2" key="1">
    <citation type="submission" date="2018-05" db="EMBL/GenBank/DDBJ databases">
        <authorList>
            <person name="Lanie J.A."/>
            <person name="Ng W.-L."/>
            <person name="Kazmierczak K.M."/>
            <person name="Andrzejewski T.M."/>
            <person name="Davidsen T.M."/>
            <person name="Wayne K.J."/>
            <person name="Tettelin H."/>
            <person name="Glass J.I."/>
            <person name="Rusch D."/>
            <person name="Podicherti R."/>
            <person name="Tsui H.-C.T."/>
            <person name="Winkler M.E."/>
        </authorList>
    </citation>
    <scope>NUCLEOTIDE SEQUENCE</scope>
</reference>
<dbReference type="AlphaFoldDB" id="A0A382QHL2"/>
<gene>
    <name evidence="2" type="ORF">METZ01_LOCUS337790</name>
</gene>
<dbReference type="GO" id="GO:0006614">
    <property type="term" value="P:SRP-dependent cotranslational protein targeting to membrane"/>
    <property type="evidence" value="ECO:0007669"/>
    <property type="project" value="InterPro"/>
</dbReference>
<accession>A0A382QHL2</accession>
<feature type="non-terminal residue" evidence="2">
    <location>
        <position position="51"/>
    </location>
</feature>
<protein>
    <recommendedName>
        <fullName evidence="1">Signal recognition particle SRP54 helical bundle domain-containing protein</fullName>
    </recommendedName>
</protein>
<dbReference type="InterPro" id="IPR036225">
    <property type="entry name" value="SRP/SRP_N"/>
</dbReference>
<dbReference type="SUPFAM" id="SSF47364">
    <property type="entry name" value="Domain of the SRP/SRP receptor G-proteins"/>
    <property type="match status" value="1"/>
</dbReference>
<dbReference type="Gene3D" id="1.20.120.140">
    <property type="entry name" value="Signal recognition particle SRP54, nucleotide-binding domain"/>
    <property type="match status" value="1"/>
</dbReference>
<dbReference type="InterPro" id="IPR042101">
    <property type="entry name" value="SRP54_N_sf"/>
</dbReference>
<sequence length="51" mass="5881">MFDKITDKFTTVFQSLRGLGKITETNIQTTVRDIRIILLEADVNYSIVKSF</sequence>
<evidence type="ECO:0000313" key="2">
    <source>
        <dbReference type="EMBL" id="SVC84936.1"/>
    </source>
</evidence>
<feature type="domain" description="Signal recognition particle SRP54 helical bundle" evidence="1">
    <location>
        <begin position="6"/>
        <end position="51"/>
    </location>
</feature>
<dbReference type="Pfam" id="PF02881">
    <property type="entry name" value="SRP54_N"/>
    <property type="match status" value="1"/>
</dbReference>
<dbReference type="InterPro" id="IPR013822">
    <property type="entry name" value="Signal_recog_particl_SRP54_hlx"/>
</dbReference>
<dbReference type="EMBL" id="UINC01114554">
    <property type="protein sequence ID" value="SVC84936.1"/>
    <property type="molecule type" value="Genomic_DNA"/>
</dbReference>
<evidence type="ECO:0000259" key="1">
    <source>
        <dbReference type="Pfam" id="PF02881"/>
    </source>
</evidence>
<organism evidence="2">
    <name type="scientific">marine metagenome</name>
    <dbReference type="NCBI Taxonomy" id="408172"/>
    <lineage>
        <taxon>unclassified sequences</taxon>
        <taxon>metagenomes</taxon>
        <taxon>ecological metagenomes</taxon>
    </lineage>
</organism>